<proteinExistence type="predicted"/>
<dbReference type="EMBL" id="AMGW01000006">
    <property type="protein sequence ID" value="EXJ55338.1"/>
    <property type="molecule type" value="Genomic_DNA"/>
</dbReference>
<dbReference type="Pfam" id="PF22998">
    <property type="entry name" value="GNAT_LYC1-like"/>
    <property type="match status" value="1"/>
</dbReference>
<accession>W9VIN2</accession>
<evidence type="ECO:0000259" key="2">
    <source>
        <dbReference type="Pfam" id="PF22998"/>
    </source>
</evidence>
<dbReference type="VEuPathDB" id="FungiDB:A1O7_08265"/>
<dbReference type="PANTHER" id="PTHR34815">
    <property type="entry name" value="LYSINE ACETYLTRANSFERASE"/>
    <property type="match status" value="1"/>
</dbReference>
<dbReference type="eggNOG" id="ENOG502S41G">
    <property type="taxonomic scope" value="Eukaryota"/>
</dbReference>
<dbReference type="SUPFAM" id="SSF55729">
    <property type="entry name" value="Acyl-CoA N-acyltransferases (Nat)"/>
    <property type="match status" value="1"/>
</dbReference>
<name>W9VIN2_9EURO</name>
<reference evidence="3 4" key="1">
    <citation type="submission" date="2013-03" db="EMBL/GenBank/DDBJ databases">
        <title>The Genome Sequence of Cladophialophora yegresii CBS 114405.</title>
        <authorList>
            <consortium name="The Broad Institute Genomics Platform"/>
            <person name="Cuomo C."/>
            <person name="de Hoog S."/>
            <person name="Gorbushina A."/>
            <person name="Walker B."/>
            <person name="Young S.K."/>
            <person name="Zeng Q."/>
            <person name="Gargeya S."/>
            <person name="Fitzgerald M."/>
            <person name="Haas B."/>
            <person name="Abouelleil A."/>
            <person name="Allen A.W."/>
            <person name="Alvarado L."/>
            <person name="Arachchi H.M."/>
            <person name="Berlin A.M."/>
            <person name="Chapman S.B."/>
            <person name="Gainer-Dewar J."/>
            <person name="Goldberg J."/>
            <person name="Griggs A."/>
            <person name="Gujja S."/>
            <person name="Hansen M."/>
            <person name="Howarth C."/>
            <person name="Imamovic A."/>
            <person name="Ireland A."/>
            <person name="Larimer J."/>
            <person name="McCowan C."/>
            <person name="Murphy C."/>
            <person name="Pearson M."/>
            <person name="Poon T.W."/>
            <person name="Priest M."/>
            <person name="Roberts A."/>
            <person name="Saif S."/>
            <person name="Shea T."/>
            <person name="Sisk P."/>
            <person name="Sykes S."/>
            <person name="Wortman J."/>
            <person name="Nusbaum C."/>
            <person name="Birren B."/>
        </authorList>
    </citation>
    <scope>NUCLEOTIDE SEQUENCE [LARGE SCALE GENOMIC DNA]</scope>
    <source>
        <strain evidence="3 4">CBS 114405</strain>
    </source>
</reference>
<comment type="caution">
    <text evidence="3">The sequence shown here is derived from an EMBL/GenBank/DDBJ whole genome shotgun (WGS) entry which is preliminary data.</text>
</comment>
<feature type="domain" description="LYC1 C-terminal" evidence="2">
    <location>
        <begin position="205"/>
        <end position="403"/>
    </location>
</feature>
<protein>
    <recommendedName>
        <fullName evidence="2">LYC1 C-terminal domain-containing protein</fullName>
    </recommendedName>
</protein>
<dbReference type="HOGENOM" id="CLU_038171_1_0_1"/>
<dbReference type="Pfam" id="PF13527">
    <property type="entry name" value="Acetyltransf_9"/>
    <property type="match status" value="1"/>
</dbReference>
<evidence type="ECO:0000313" key="4">
    <source>
        <dbReference type="Proteomes" id="UP000019473"/>
    </source>
</evidence>
<dbReference type="InterPro" id="IPR055100">
    <property type="entry name" value="GNAT_LYC1-like"/>
</dbReference>
<evidence type="ECO:0000256" key="1">
    <source>
        <dbReference type="SAM" id="MobiDB-lite"/>
    </source>
</evidence>
<feature type="compositionally biased region" description="Polar residues" evidence="1">
    <location>
        <begin position="1"/>
        <end position="18"/>
    </location>
</feature>
<organism evidence="3 4">
    <name type="scientific">Cladophialophora yegresii CBS 114405</name>
    <dbReference type="NCBI Taxonomy" id="1182544"/>
    <lineage>
        <taxon>Eukaryota</taxon>
        <taxon>Fungi</taxon>
        <taxon>Dikarya</taxon>
        <taxon>Ascomycota</taxon>
        <taxon>Pezizomycotina</taxon>
        <taxon>Eurotiomycetes</taxon>
        <taxon>Chaetothyriomycetidae</taxon>
        <taxon>Chaetothyriales</taxon>
        <taxon>Herpotrichiellaceae</taxon>
        <taxon>Cladophialophora</taxon>
    </lineage>
</organism>
<dbReference type="AlphaFoldDB" id="W9VIN2"/>
<dbReference type="InterPro" id="IPR016181">
    <property type="entry name" value="Acyl_CoA_acyltransferase"/>
</dbReference>
<dbReference type="RefSeq" id="XP_007760448.1">
    <property type="nucleotide sequence ID" value="XM_007762258.1"/>
</dbReference>
<gene>
    <name evidence="3" type="ORF">A1O7_08265</name>
</gene>
<keyword evidence="4" id="KW-1185">Reference proteome</keyword>
<dbReference type="InterPro" id="IPR053013">
    <property type="entry name" value="LAT"/>
</dbReference>
<sequence>MATPENAQSFASLSTSQPPVVDAGALPSGQSTALKLEPATPLEYVQTAYLNADEWKGPLTIKQYLQREDILQAADLTKDARITGWILTSDSLPKNADGSRPIFASCETIPIHAYVARDGVVEKVQAHGIASVYNRPEHRGKGYASRMMAELGKRLETWQSSHGSKNRFSVLFSDIGQTFYARFGWKVFPSTHIHLQQINRLDYQRATSGLPTVEDLSLEDLKTIPAVEYVEHRLQQISKTDQGKTHVAIRPDLEHFEWHFARDEFQTKVMGKRFPEVKGAIHRSTGLALIWCRIYAAKKPDWQLHILHTVVPPSMQSSQEAEAVMAALLARAQLEAHEWEMASGVEVWDPSDFVVTSAQRLRTEEQGKVDIITRDKEHLCSLRWTGGPGVDVVWLAKEKYAWC</sequence>
<feature type="region of interest" description="Disordered" evidence="1">
    <location>
        <begin position="1"/>
        <end position="26"/>
    </location>
</feature>
<dbReference type="PANTHER" id="PTHR34815:SF4">
    <property type="entry name" value="N-ACETYLTRANSFERASE DOMAIN-CONTAINING PROTEIN"/>
    <property type="match status" value="1"/>
</dbReference>
<dbReference type="Proteomes" id="UP000019473">
    <property type="component" value="Unassembled WGS sequence"/>
</dbReference>
<dbReference type="STRING" id="1182544.W9VIN2"/>
<dbReference type="GeneID" id="19182833"/>
<dbReference type="Gene3D" id="3.40.630.30">
    <property type="match status" value="1"/>
</dbReference>
<evidence type="ECO:0000313" key="3">
    <source>
        <dbReference type="EMBL" id="EXJ55338.1"/>
    </source>
</evidence>
<dbReference type="OrthoDB" id="2020070at2759"/>